<evidence type="ECO:0000313" key="4">
    <source>
        <dbReference type="Proteomes" id="UP000257109"/>
    </source>
</evidence>
<dbReference type="InterPro" id="IPR043502">
    <property type="entry name" value="DNA/RNA_pol_sf"/>
</dbReference>
<dbReference type="PANTHER" id="PTHR24559:SF457">
    <property type="entry name" value="RNA-DIRECTED DNA POLYMERASE HOMOLOG"/>
    <property type="match status" value="1"/>
</dbReference>
<sequence>MALAPDDTDKSNRQDEEEETEEEVLRELERLLEQERPKLQSGTEELEIINLNKGAKTRQIRIGKLILSYFKQRLIELLREYEDIFALSYRDMAGLDIAIATLNPQRHPSPATTKENETRSGLKNQRSGKQWKASFLAVAEYPQWVANIMRVPQKDGKVRMCVYYRDLNKASPNDNFPLPHIDLLVDNTAQHSCYSFMDGFSRYNQIWMALEDKKKTTFITTWGTFCYKVIPFRLKNAGATYQRAMVTLFHNMMHKEVEVYVDDMILDFH</sequence>
<feature type="domain" description="Reverse transcriptase" evidence="2">
    <location>
        <begin position="151"/>
        <end position="266"/>
    </location>
</feature>
<keyword evidence="4" id="KW-1185">Reference proteome</keyword>
<evidence type="ECO:0000259" key="2">
    <source>
        <dbReference type="Pfam" id="PF00078"/>
    </source>
</evidence>
<evidence type="ECO:0000256" key="1">
    <source>
        <dbReference type="SAM" id="MobiDB-lite"/>
    </source>
</evidence>
<dbReference type="Proteomes" id="UP000257109">
    <property type="component" value="Unassembled WGS sequence"/>
</dbReference>
<dbReference type="SUPFAM" id="SSF56672">
    <property type="entry name" value="DNA/RNA polymerases"/>
    <property type="match status" value="1"/>
</dbReference>
<gene>
    <name evidence="3" type="ORF">CR513_14276</name>
</gene>
<feature type="region of interest" description="Disordered" evidence="1">
    <location>
        <begin position="1"/>
        <end position="25"/>
    </location>
</feature>
<dbReference type="OrthoDB" id="101614at2759"/>
<dbReference type="CDD" id="cd01647">
    <property type="entry name" value="RT_LTR"/>
    <property type="match status" value="1"/>
</dbReference>
<organism evidence="3 4">
    <name type="scientific">Mucuna pruriens</name>
    <name type="common">Velvet bean</name>
    <name type="synonym">Dolichos pruriens</name>
    <dbReference type="NCBI Taxonomy" id="157652"/>
    <lineage>
        <taxon>Eukaryota</taxon>
        <taxon>Viridiplantae</taxon>
        <taxon>Streptophyta</taxon>
        <taxon>Embryophyta</taxon>
        <taxon>Tracheophyta</taxon>
        <taxon>Spermatophyta</taxon>
        <taxon>Magnoliopsida</taxon>
        <taxon>eudicotyledons</taxon>
        <taxon>Gunneridae</taxon>
        <taxon>Pentapetalae</taxon>
        <taxon>rosids</taxon>
        <taxon>fabids</taxon>
        <taxon>Fabales</taxon>
        <taxon>Fabaceae</taxon>
        <taxon>Papilionoideae</taxon>
        <taxon>50 kb inversion clade</taxon>
        <taxon>NPAAA clade</taxon>
        <taxon>indigoferoid/millettioid clade</taxon>
        <taxon>Phaseoleae</taxon>
        <taxon>Mucuna</taxon>
    </lineage>
</organism>
<dbReference type="InterPro" id="IPR000477">
    <property type="entry name" value="RT_dom"/>
</dbReference>
<feature type="non-terminal residue" evidence="3">
    <location>
        <position position="1"/>
    </location>
</feature>
<dbReference type="InterPro" id="IPR043128">
    <property type="entry name" value="Rev_trsase/Diguanyl_cyclase"/>
</dbReference>
<reference evidence="3" key="1">
    <citation type="submission" date="2018-05" db="EMBL/GenBank/DDBJ databases">
        <title>Draft genome of Mucuna pruriens seed.</title>
        <authorList>
            <person name="Nnadi N.E."/>
            <person name="Vos R."/>
            <person name="Hasami M.H."/>
            <person name="Devisetty U.K."/>
            <person name="Aguiy J.C."/>
        </authorList>
    </citation>
    <scope>NUCLEOTIDE SEQUENCE [LARGE SCALE GENOMIC DNA]</scope>
    <source>
        <strain evidence="3">JCA_2017</strain>
    </source>
</reference>
<dbReference type="AlphaFoldDB" id="A0A371HHL2"/>
<name>A0A371HHL2_MUCPR</name>
<accession>A0A371HHL2</accession>
<dbReference type="Pfam" id="PF00078">
    <property type="entry name" value="RVT_1"/>
    <property type="match status" value="1"/>
</dbReference>
<protein>
    <recommendedName>
        <fullName evidence="2">Reverse transcriptase domain-containing protein</fullName>
    </recommendedName>
</protein>
<dbReference type="EMBL" id="QJKJ01002564">
    <property type="protein sequence ID" value="RDY02285.1"/>
    <property type="molecule type" value="Genomic_DNA"/>
</dbReference>
<proteinExistence type="predicted"/>
<dbReference type="Gene3D" id="3.30.70.270">
    <property type="match status" value="1"/>
</dbReference>
<dbReference type="InterPro" id="IPR053134">
    <property type="entry name" value="RNA-dir_DNA_polymerase"/>
</dbReference>
<feature type="region of interest" description="Disordered" evidence="1">
    <location>
        <begin position="104"/>
        <end position="127"/>
    </location>
</feature>
<feature type="compositionally biased region" description="Polar residues" evidence="1">
    <location>
        <begin position="104"/>
        <end position="113"/>
    </location>
</feature>
<dbReference type="Gene3D" id="3.10.10.10">
    <property type="entry name" value="HIV Type 1 Reverse Transcriptase, subunit A, domain 1"/>
    <property type="match status" value="1"/>
</dbReference>
<comment type="caution">
    <text evidence="3">The sequence shown here is derived from an EMBL/GenBank/DDBJ whole genome shotgun (WGS) entry which is preliminary data.</text>
</comment>
<evidence type="ECO:0000313" key="3">
    <source>
        <dbReference type="EMBL" id="RDY02285.1"/>
    </source>
</evidence>
<dbReference type="PANTHER" id="PTHR24559">
    <property type="entry name" value="TRANSPOSON TY3-I GAG-POL POLYPROTEIN"/>
    <property type="match status" value="1"/>
</dbReference>